<accession>A0A5C8HYP7</accession>
<dbReference type="InterPro" id="IPR000111">
    <property type="entry name" value="Glyco_hydro_27/36_CS"/>
</dbReference>
<gene>
    <name evidence="7" type="ORF">FVP77_14310</name>
</gene>
<dbReference type="GO" id="GO:0016052">
    <property type="term" value="P:carbohydrate catabolic process"/>
    <property type="evidence" value="ECO:0007669"/>
    <property type="project" value="InterPro"/>
</dbReference>
<comment type="catalytic activity">
    <reaction evidence="1">
        <text>Hydrolysis of terminal, non-reducing alpha-D-galactose residues in alpha-D-galactosides, including galactose oligosaccharides, galactomannans and galactolipids.</text>
        <dbReference type="EC" id="3.2.1.22"/>
    </reaction>
</comment>
<reference evidence="7 8" key="1">
    <citation type="submission" date="2019-08" db="EMBL/GenBank/DDBJ databases">
        <authorList>
            <person name="Dong K."/>
        </authorList>
    </citation>
    <scope>NUCLEOTIDE SEQUENCE [LARGE SCALE GENOMIC DNA]</scope>
    <source>
        <strain evidence="7 8">JCM14558</strain>
    </source>
</reference>
<dbReference type="Pfam" id="PF16875">
    <property type="entry name" value="Glyco_hydro_36N"/>
    <property type="match status" value="1"/>
</dbReference>
<dbReference type="InterPro" id="IPR017853">
    <property type="entry name" value="GH"/>
</dbReference>
<dbReference type="PANTHER" id="PTHR43053:SF3">
    <property type="entry name" value="ALPHA-GALACTOSIDASE C-RELATED"/>
    <property type="match status" value="1"/>
</dbReference>
<dbReference type="InterPro" id="IPR002252">
    <property type="entry name" value="Glyco_hydro_36"/>
</dbReference>
<dbReference type="InterPro" id="IPR031705">
    <property type="entry name" value="Glyco_hydro_36_C"/>
</dbReference>
<evidence type="ECO:0000259" key="5">
    <source>
        <dbReference type="Pfam" id="PF16874"/>
    </source>
</evidence>
<dbReference type="AlphaFoldDB" id="A0A5C8HYP7"/>
<dbReference type="InterPro" id="IPR050985">
    <property type="entry name" value="Alpha-glycosidase_related"/>
</dbReference>
<evidence type="ECO:0000256" key="2">
    <source>
        <dbReference type="ARBA" id="ARBA00012755"/>
    </source>
</evidence>
<dbReference type="PRINTS" id="PR00743">
    <property type="entry name" value="GLHYDRLASE36"/>
</dbReference>
<dbReference type="Gene3D" id="3.20.20.70">
    <property type="entry name" value="Aldolase class I"/>
    <property type="match status" value="1"/>
</dbReference>
<proteinExistence type="predicted"/>
<dbReference type="InterPro" id="IPR013785">
    <property type="entry name" value="Aldolase_TIM"/>
</dbReference>
<dbReference type="InterPro" id="IPR031704">
    <property type="entry name" value="Glyco_hydro_36_N"/>
</dbReference>
<dbReference type="PANTHER" id="PTHR43053">
    <property type="entry name" value="GLYCOSIDASE FAMILY 31"/>
    <property type="match status" value="1"/>
</dbReference>
<feature type="domain" description="Glycosyl hydrolase family 36 C-terminal" evidence="5">
    <location>
        <begin position="592"/>
        <end position="672"/>
    </location>
</feature>
<dbReference type="Gene3D" id="2.60.40.1180">
    <property type="entry name" value="Golgi alpha-mannosidase II"/>
    <property type="match status" value="1"/>
</dbReference>
<dbReference type="Pfam" id="PF16874">
    <property type="entry name" value="Glyco_hydro_36C"/>
    <property type="match status" value="1"/>
</dbReference>
<dbReference type="EMBL" id="VRSV01000002">
    <property type="protein sequence ID" value="TXK10036.1"/>
    <property type="molecule type" value="Genomic_DNA"/>
</dbReference>
<dbReference type="Proteomes" id="UP000321034">
    <property type="component" value="Unassembled WGS sequence"/>
</dbReference>
<dbReference type="OrthoDB" id="9758822at2"/>
<dbReference type="SUPFAM" id="SSF51445">
    <property type="entry name" value="(Trans)glycosidases"/>
    <property type="match status" value="1"/>
</dbReference>
<organism evidence="7 8">
    <name type="scientific">Microbacterium hatanonis</name>
    <dbReference type="NCBI Taxonomy" id="404366"/>
    <lineage>
        <taxon>Bacteria</taxon>
        <taxon>Bacillati</taxon>
        <taxon>Actinomycetota</taxon>
        <taxon>Actinomycetes</taxon>
        <taxon>Micrococcales</taxon>
        <taxon>Microbacteriaceae</taxon>
        <taxon>Microbacterium</taxon>
    </lineage>
</organism>
<feature type="domain" description="Glycosyl hydrolase family 36 N-terminal" evidence="6">
    <location>
        <begin position="21"/>
        <end position="237"/>
    </location>
</feature>
<dbReference type="Pfam" id="PF02065">
    <property type="entry name" value="Melibiase"/>
    <property type="match status" value="1"/>
</dbReference>
<protein>
    <recommendedName>
        <fullName evidence="2">alpha-galactosidase</fullName>
        <ecNumber evidence="2">3.2.1.22</ecNumber>
    </recommendedName>
</protein>
<dbReference type="GO" id="GO:0004557">
    <property type="term" value="F:alpha-galactosidase activity"/>
    <property type="evidence" value="ECO:0007669"/>
    <property type="project" value="UniProtKB-EC"/>
</dbReference>
<dbReference type="CDD" id="cd14791">
    <property type="entry name" value="GH36"/>
    <property type="match status" value="1"/>
</dbReference>
<dbReference type="RefSeq" id="WP_147895234.1">
    <property type="nucleotide sequence ID" value="NZ_BAAANR010000001.1"/>
</dbReference>
<evidence type="ECO:0000259" key="6">
    <source>
        <dbReference type="Pfam" id="PF16875"/>
    </source>
</evidence>
<comment type="caution">
    <text evidence="7">The sequence shown here is derived from an EMBL/GenBank/DDBJ whole genome shotgun (WGS) entry which is preliminary data.</text>
</comment>
<evidence type="ECO:0000313" key="8">
    <source>
        <dbReference type="Proteomes" id="UP000321034"/>
    </source>
</evidence>
<evidence type="ECO:0000256" key="3">
    <source>
        <dbReference type="ARBA" id="ARBA00022801"/>
    </source>
</evidence>
<evidence type="ECO:0000256" key="1">
    <source>
        <dbReference type="ARBA" id="ARBA00001255"/>
    </source>
</evidence>
<keyword evidence="3" id="KW-0378">Hydrolase</keyword>
<dbReference type="PROSITE" id="PS00512">
    <property type="entry name" value="ALPHA_GALACTOSIDASE"/>
    <property type="match status" value="1"/>
</dbReference>
<keyword evidence="4" id="KW-0326">Glycosidase</keyword>
<sequence length="687" mass="74444">MIHHLRAAGVSLIVDARGTGVPALLHWGADLGDLSHDDLSTLADTLVPAIPPSSIDEPLRLTLLPDLADGWSGRPALGLPRGNGRALLDAVERDGSRLTISSRIGDVAVVTTLVLTPEGVLLARHEVRNDGAAPAALVSAGVVLPLPDRAVELLDFTGRWARERSPQRIRPGHGTWMRESRHGRGGHDDAFLLAAGMPGFGFRSGEVWATHVAWSGDTAAWFERTALGRTVVGGGERIGLVELAPGEGYTTPTLVGAWSDHGLDGVSDRLHPWVRSWSTIRTPRPLTLNTWEAVYFDQSLERLQPLIDCAAEVGVERFVLDDGWFLGRRDDRRALGDWTVDPGTWPQGLAPLIQSVQSAGMEFGLWVEPEMVSLDSDLARAHPDWLLSPADGVTWRWQHVLDLSQEPVRAHLFERLDALLSQHPIAFLKWDHNRDLLVDDAHDQVVALYGLLDDLRAAHPGVEIESCASGGARIDLEMLRRTDRVWASDTNDPLERQAVQRWTGVLVPPEYVGSHLGDAHAHTTGRASSLSFRLATALFASAGIEWDLTRASEEELSAVRTWADAYRLYRGLLHTGRTVRADLPEPGVLVHGVVSPDGREALAAYVTTDGVEAALPPRFALPGLDPVRRYRVEPVDLGASPLTLQDAPPPWLADGVTLSGSALSAVGLPMPLLLPGNALVLSLTAVD</sequence>
<dbReference type="Gene3D" id="2.70.98.60">
    <property type="entry name" value="alpha-galactosidase from lactobacil brevis"/>
    <property type="match status" value="1"/>
</dbReference>
<dbReference type="EC" id="3.2.1.22" evidence="2"/>
<dbReference type="InterPro" id="IPR038417">
    <property type="entry name" value="Alpga-gal_N_sf"/>
</dbReference>
<evidence type="ECO:0000313" key="7">
    <source>
        <dbReference type="EMBL" id="TXK10036.1"/>
    </source>
</evidence>
<dbReference type="InterPro" id="IPR013780">
    <property type="entry name" value="Glyco_hydro_b"/>
</dbReference>
<keyword evidence="8" id="KW-1185">Reference proteome</keyword>
<evidence type="ECO:0000256" key="4">
    <source>
        <dbReference type="ARBA" id="ARBA00023295"/>
    </source>
</evidence>
<name>A0A5C8HYP7_9MICO</name>